<comment type="similarity">
    <text evidence="7">Belongs to the binding-protein-dependent transport system permease family.</text>
</comment>
<dbReference type="KEGG" id="cmar:IMCC12053_1034"/>
<reference evidence="8 9" key="1">
    <citation type="submission" date="2015-05" db="EMBL/GenBank/DDBJ databases">
        <authorList>
            <person name="Wang D.B."/>
            <person name="Wang M."/>
        </authorList>
    </citation>
    <scope>NUCLEOTIDE SEQUENCE [LARGE SCALE GENOMIC DNA]</scope>
    <source>
        <strain evidence="8 9">IMCC 12053</strain>
    </source>
</reference>
<dbReference type="InterPro" id="IPR035906">
    <property type="entry name" value="MetI-like_sf"/>
</dbReference>
<dbReference type="CDD" id="cd06261">
    <property type="entry name" value="TM_PBP2"/>
    <property type="match status" value="1"/>
</dbReference>
<dbReference type="PATRIC" id="fig|1397108.4.peg.1061"/>
<feature type="transmembrane region" description="Helical" evidence="7">
    <location>
        <begin position="71"/>
        <end position="92"/>
    </location>
</feature>
<dbReference type="OrthoDB" id="9815445at2"/>
<evidence type="ECO:0000256" key="3">
    <source>
        <dbReference type="ARBA" id="ARBA00022475"/>
    </source>
</evidence>
<protein>
    <submittedName>
        <fullName evidence="8">Glycerol-3-phosphate ABC transporter, permease protein GlpQ</fullName>
    </submittedName>
</protein>
<dbReference type="GO" id="GO:0005886">
    <property type="term" value="C:plasma membrane"/>
    <property type="evidence" value="ECO:0007669"/>
    <property type="project" value="UniProtKB-SubCell"/>
</dbReference>
<dbReference type="SUPFAM" id="SSF161098">
    <property type="entry name" value="MetI-like"/>
    <property type="match status" value="1"/>
</dbReference>
<evidence type="ECO:0000256" key="2">
    <source>
        <dbReference type="ARBA" id="ARBA00022448"/>
    </source>
</evidence>
<dbReference type="PROSITE" id="PS51257">
    <property type="entry name" value="PROKAR_LIPOPROTEIN"/>
    <property type="match status" value="1"/>
</dbReference>
<accession>A0A0N9ZNG6</accession>
<dbReference type="Proteomes" id="UP000064920">
    <property type="component" value="Chromosome"/>
</dbReference>
<keyword evidence="5 7" id="KW-1133">Transmembrane helix</keyword>
<dbReference type="PROSITE" id="PS50928">
    <property type="entry name" value="ABC_TM1"/>
    <property type="match status" value="1"/>
</dbReference>
<dbReference type="PANTHER" id="PTHR32243:SF52">
    <property type="entry name" value="ABC TRANSPORTER PERMEASE PROTEIN"/>
    <property type="match status" value="1"/>
</dbReference>
<evidence type="ECO:0000313" key="9">
    <source>
        <dbReference type="Proteomes" id="UP000064920"/>
    </source>
</evidence>
<evidence type="ECO:0000256" key="4">
    <source>
        <dbReference type="ARBA" id="ARBA00022692"/>
    </source>
</evidence>
<organism evidence="8 9">
    <name type="scientific">Celeribacter marinus</name>
    <dbReference type="NCBI Taxonomy" id="1397108"/>
    <lineage>
        <taxon>Bacteria</taxon>
        <taxon>Pseudomonadati</taxon>
        <taxon>Pseudomonadota</taxon>
        <taxon>Alphaproteobacteria</taxon>
        <taxon>Rhodobacterales</taxon>
        <taxon>Roseobacteraceae</taxon>
        <taxon>Celeribacter</taxon>
    </lineage>
</organism>
<sequence length="269" mass="29467">MSLSPRLVSILKSIVVWSFIAFACLPLVQMTLISFVATLPTAQVEVGTLTFGNYANIVEDPNLRSAFVNSIAYVMINILITIPVALPAAYAFSRMSFVGDRHLFLAFIAFRITPPVVLTLPIFQLFSALGIVNSVFGIALAHCLFNLPISIWILQSFISAIPKEMDETAFLDGYSRAGFMRRILVPQIAPGIAVTAFFCFMFSWVEVVFARILTTTNGKPISMAVNALFGFQTDIGLVMAVTVASMIPGAILVFVMRNHLSRGFKIGRV</sequence>
<gene>
    <name evidence="8" type="ORF">IMCC12053_1034</name>
</gene>
<keyword evidence="4 7" id="KW-0812">Transmembrane</keyword>
<dbReference type="STRING" id="1397108.IMCC12053_1034"/>
<evidence type="ECO:0000313" key="8">
    <source>
        <dbReference type="EMBL" id="ALI54982.1"/>
    </source>
</evidence>
<name>A0A0N9ZNG6_9RHOB</name>
<dbReference type="PANTHER" id="PTHR32243">
    <property type="entry name" value="MALTOSE TRANSPORT SYSTEM PERMEASE-RELATED"/>
    <property type="match status" value="1"/>
</dbReference>
<comment type="subcellular location">
    <subcellularLocation>
        <location evidence="1 7">Cell membrane</location>
        <topology evidence="1 7">Multi-pass membrane protein</topology>
    </subcellularLocation>
</comment>
<dbReference type="RefSeq" id="WP_062216297.1">
    <property type="nucleotide sequence ID" value="NZ_CP012023.1"/>
</dbReference>
<keyword evidence="6 7" id="KW-0472">Membrane</keyword>
<evidence type="ECO:0000256" key="6">
    <source>
        <dbReference type="ARBA" id="ARBA00023136"/>
    </source>
</evidence>
<dbReference type="Pfam" id="PF00528">
    <property type="entry name" value="BPD_transp_1"/>
    <property type="match status" value="1"/>
</dbReference>
<evidence type="ECO:0000256" key="1">
    <source>
        <dbReference type="ARBA" id="ARBA00004651"/>
    </source>
</evidence>
<dbReference type="InterPro" id="IPR050901">
    <property type="entry name" value="BP-dep_ABC_trans_perm"/>
</dbReference>
<keyword evidence="3" id="KW-1003">Cell membrane</keyword>
<dbReference type="EMBL" id="CP012023">
    <property type="protein sequence ID" value="ALI54982.1"/>
    <property type="molecule type" value="Genomic_DNA"/>
</dbReference>
<dbReference type="Gene3D" id="1.10.3720.10">
    <property type="entry name" value="MetI-like"/>
    <property type="match status" value="1"/>
</dbReference>
<dbReference type="InterPro" id="IPR000515">
    <property type="entry name" value="MetI-like"/>
</dbReference>
<feature type="transmembrane region" description="Helical" evidence="7">
    <location>
        <begin position="235"/>
        <end position="255"/>
    </location>
</feature>
<feature type="transmembrane region" description="Helical" evidence="7">
    <location>
        <begin position="183"/>
        <end position="205"/>
    </location>
</feature>
<feature type="transmembrane region" description="Helical" evidence="7">
    <location>
        <begin position="135"/>
        <end position="162"/>
    </location>
</feature>
<feature type="transmembrane region" description="Helical" evidence="7">
    <location>
        <begin position="104"/>
        <end position="123"/>
    </location>
</feature>
<dbReference type="GO" id="GO:0055085">
    <property type="term" value="P:transmembrane transport"/>
    <property type="evidence" value="ECO:0007669"/>
    <property type="project" value="InterPro"/>
</dbReference>
<keyword evidence="9" id="KW-1185">Reference proteome</keyword>
<dbReference type="AlphaFoldDB" id="A0A0N9ZNG6"/>
<evidence type="ECO:0000256" key="5">
    <source>
        <dbReference type="ARBA" id="ARBA00022989"/>
    </source>
</evidence>
<evidence type="ECO:0000256" key="7">
    <source>
        <dbReference type="RuleBase" id="RU363032"/>
    </source>
</evidence>
<feature type="transmembrane region" description="Helical" evidence="7">
    <location>
        <begin position="14"/>
        <end position="37"/>
    </location>
</feature>
<proteinExistence type="inferred from homology"/>
<keyword evidence="2 7" id="KW-0813">Transport</keyword>